<feature type="transmembrane region" description="Helical" evidence="4">
    <location>
        <begin position="955"/>
        <end position="977"/>
    </location>
</feature>
<accession>D9Q1P3</accession>
<dbReference type="KEGG" id="asc:ASAC_0825"/>
<evidence type="ECO:0000313" key="6">
    <source>
        <dbReference type="EMBL" id="ADL19231.1"/>
    </source>
</evidence>
<comment type="similarity">
    <text evidence="1 3">Belongs to the glycosyl hydrolase 57 family.</text>
</comment>
<gene>
    <name evidence="6" type="ordered locus">ASAC_0825</name>
</gene>
<dbReference type="InParanoid" id="D9Q1P3"/>
<evidence type="ECO:0000256" key="1">
    <source>
        <dbReference type="ARBA" id="ARBA00006821"/>
    </source>
</evidence>
<evidence type="ECO:0000256" key="3">
    <source>
        <dbReference type="RuleBase" id="RU361196"/>
    </source>
</evidence>
<dbReference type="Pfam" id="PF03065">
    <property type="entry name" value="Glyco_hydro_57"/>
    <property type="match status" value="1"/>
</dbReference>
<dbReference type="CAZy" id="GH57">
    <property type="family name" value="Glycoside Hydrolase Family 57"/>
</dbReference>
<dbReference type="GO" id="GO:0003824">
    <property type="term" value="F:catalytic activity"/>
    <property type="evidence" value="ECO:0007669"/>
    <property type="project" value="InterPro"/>
</dbReference>
<keyword evidence="4" id="KW-0812">Transmembrane</keyword>
<dbReference type="GO" id="GO:0005975">
    <property type="term" value="P:carbohydrate metabolic process"/>
    <property type="evidence" value="ECO:0007669"/>
    <property type="project" value="InterPro"/>
</dbReference>
<proteinExistence type="inferred from homology"/>
<protein>
    <submittedName>
        <fullName evidence="6">Membrane bound alpha-amylase</fullName>
    </submittedName>
</protein>
<dbReference type="EMBL" id="CP001742">
    <property type="protein sequence ID" value="ADL19231.1"/>
    <property type="molecule type" value="Genomic_DNA"/>
</dbReference>
<organism evidence="6 7">
    <name type="scientific">Acidilobus saccharovorans (strain DSM 16705 / JCM 18335 / VKM B-2471 / 345-15)</name>
    <dbReference type="NCBI Taxonomy" id="666510"/>
    <lineage>
        <taxon>Archaea</taxon>
        <taxon>Thermoproteota</taxon>
        <taxon>Thermoprotei</taxon>
        <taxon>Acidilobales</taxon>
        <taxon>Acidilobaceae</taxon>
        <taxon>Acidilobus</taxon>
    </lineage>
</organism>
<dbReference type="PANTHER" id="PTHR36306:SF1">
    <property type="entry name" value="ALPHA-AMYLASE-RELATED"/>
    <property type="match status" value="1"/>
</dbReference>
<dbReference type="InterPro" id="IPR027291">
    <property type="entry name" value="Glyco_hydro_38_N_sf"/>
</dbReference>
<evidence type="ECO:0000259" key="5">
    <source>
        <dbReference type="Pfam" id="PF03065"/>
    </source>
</evidence>
<dbReference type="RefSeq" id="WP_013266743.1">
    <property type="nucleotide sequence ID" value="NC_014374.1"/>
</dbReference>
<keyword evidence="4" id="KW-1133">Transmembrane helix</keyword>
<evidence type="ECO:0000256" key="2">
    <source>
        <dbReference type="ARBA" id="ARBA00023277"/>
    </source>
</evidence>
<dbReference type="SUPFAM" id="SSF88713">
    <property type="entry name" value="Glycoside hydrolase/deacetylase"/>
    <property type="match status" value="1"/>
</dbReference>
<dbReference type="Gene3D" id="3.20.110.10">
    <property type="entry name" value="Glycoside hydrolase 38, N terminal domain"/>
    <property type="match status" value="1"/>
</dbReference>
<dbReference type="STRING" id="666510.ASAC_0825"/>
<dbReference type="InterPro" id="IPR052046">
    <property type="entry name" value="GH57_Enzymes"/>
</dbReference>
<dbReference type="OrthoDB" id="18576at2157"/>
<name>D9Q1P3_ACIS3</name>
<sequence>MEALRKVLAAFTLALVVAALVAPFTSLGPRVSLAQSDEVYSNFTVTPTGYLTVYLYGVPPSSKVLLWWGVEPYPQGPWSTVNGTPGNMETPMTYNSSIGAFQATVGPFKNGTWIGYVFNVNGSTWLNYDNHPFWNWNVIINPPANIIGFTRAWVLPNGSIVITTIGRPPDTLLLWWGLTTGPQTGLPWYNTVGKPGNNVSVMHYNPLWGNYTVMIGPFEPGQWVQWVYHDNTTGAWIHNSNVSSSANFAIQDVYTPVHVVAAYYNEYVYLVGEQAKVNVTVQNEGPAASYDVALVVGTKAVFNSTVTIPSGTTNLTFSFPINYPQGIYNVYFLVGTSGLWQNTSLPQLYVLNTTGKKPISVVIVWNMHQPLYIEPNGTWGQPWVQIHTGQDMDWNGQLVGAYELQAMLLNEFPNLNVTIDFTPVLLYQWEAFLHQSSPTFTTSGVNVTHDINATEYTLSLYRKLVKEGRLQVLTVPFYHPLMAIEYDNGWSSDLLAQILMGKNMTEYVFGVVPNGAWTPEMAFNMGLVWLYNETGINATVLDYQAFVQMAPDLTVVSGSLNNGPYGVYVVQNSLGQRIYVLFRDTNLSNEFAFLFFHQSPQLTEQELLQYLAKVYMEHPGGVVVVALDGENPIIFNPMPLSGEDLYAIYQALSNAEGQGWLVTQTVDQAIATHGVSAVLTNLPEESWALSLNNWNNGYIGKVLIWRNVTEAREYLVAFSNVLGMPTSPLVPLSFAHAPNASTAAFEAMTHMPAYVNVSGYTEANPLYMYYSLWNYLYVSEGSDWTWQAGPPNYGPQWFSVQPIIYDSAIVNYVKSQLSEITPSGAIPLPGLKGVTVFINDSLGAPLPIASHVIVVVSNGTANASAEVTLYPGVDIAIVKGVYFRPSSPVSVYIYAPLNASQLGSYIVPFSKYGLLISSGTFGLGNVTFNVNAVHIANVNTTAPETTHQTPQPSDYSVWVVVTLVIVAVIIAVIAGYLRL</sequence>
<dbReference type="eggNOG" id="arCOG03284">
    <property type="taxonomic scope" value="Archaea"/>
</dbReference>
<evidence type="ECO:0000313" key="7">
    <source>
        <dbReference type="Proteomes" id="UP000000346"/>
    </source>
</evidence>
<dbReference type="GeneID" id="9499060"/>
<dbReference type="Proteomes" id="UP000000346">
    <property type="component" value="Chromosome"/>
</dbReference>
<dbReference type="InterPro" id="IPR011330">
    <property type="entry name" value="Glyco_hydro/deAcase_b/a-brl"/>
</dbReference>
<keyword evidence="4" id="KW-0472">Membrane</keyword>
<dbReference type="PANTHER" id="PTHR36306">
    <property type="entry name" value="ALPHA-AMYLASE-RELATED-RELATED"/>
    <property type="match status" value="1"/>
</dbReference>
<reference evidence="6 7" key="1">
    <citation type="journal article" date="2010" name="Appl. Environ. Microbiol.">
        <title>The genome sequence of the crenarchaeon Acidilobus saccharovorans supports a new order, Acidilobales, and suggests an important ecological role in terrestrial acidic hot springs.</title>
        <authorList>
            <person name="Mardanov A.V."/>
            <person name="Svetlitchnyi V.A."/>
            <person name="Beletsky A.V."/>
            <person name="Prokofeva M.I."/>
            <person name="Bonch-Osmolovskaya E.A."/>
            <person name="Ravin N.V."/>
            <person name="Skryabin K.G."/>
        </authorList>
    </citation>
    <scope>NUCLEOTIDE SEQUENCE [LARGE SCALE GENOMIC DNA]</scope>
    <source>
        <strain evidence="7">DSM 16705 / JCM 18335 / VKM B-2471 / 345-15</strain>
    </source>
</reference>
<dbReference type="HOGENOM" id="CLU_321236_0_0_2"/>
<dbReference type="InterPro" id="IPR004300">
    <property type="entry name" value="Glyco_hydro_57_N"/>
</dbReference>
<dbReference type="AlphaFoldDB" id="D9Q1P3"/>
<feature type="domain" description="Glycoside hydrolase family 57 N-terminal" evidence="5">
    <location>
        <begin position="362"/>
        <end position="672"/>
    </location>
</feature>
<keyword evidence="7" id="KW-1185">Reference proteome</keyword>
<evidence type="ECO:0000256" key="4">
    <source>
        <dbReference type="SAM" id="Phobius"/>
    </source>
</evidence>
<keyword evidence="2 3" id="KW-0119">Carbohydrate metabolism</keyword>